<dbReference type="SUPFAM" id="SSF52058">
    <property type="entry name" value="L domain-like"/>
    <property type="match status" value="1"/>
</dbReference>
<dbReference type="Pfam" id="PF10428">
    <property type="entry name" value="SOG2"/>
    <property type="match status" value="2"/>
</dbReference>
<dbReference type="Gene3D" id="3.80.10.10">
    <property type="entry name" value="Ribonuclease Inhibitor"/>
    <property type="match status" value="1"/>
</dbReference>
<dbReference type="EMBL" id="HE681719">
    <property type="protein sequence ID" value="CCG21124.1"/>
    <property type="molecule type" value="Genomic_DNA"/>
</dbReference>
<organism evidence="4 5">
    <name type="scientific">Candida orthopsilosis (strain 90-125)</name>
    <name type="common">Yeast</name>
    <dbReference type="NCBI Taxonomy" id="1136231"/>
    <lineage>
        <taxon>Eukaryota</taxon>
        <taxon>Fungi</taxon>
        <taxon>Dikarya</taxon>
        <taxon>Ascomycota</taxon>
        <taxon>Saccharomycotina</taxon>
        <taxon>Pichiomycetes</taxon>
        <taxon>Debaryomycetaceae</taxon>
        <taxon>Candida/Lodderomyces clade</taxon>
        <taxon>Candida</taxon>
    </lineage>
</organism>
<dbReference type="OrthoDB" id="1394818at2759"/>
<evidence type="ECO:0000256" key="1">
    <source>
        <dbReference type="ARBA" id="ARBA00022614"/>
    </source>
</evidence>
<keyword evidence="5" id="KW-1185">Reference proteome</keyword>
<dbReference type="InterPro" id="IPR019487">
    <property type="entry name" value="RAM_signalling_pathway_SOG2"/>
</dbReference>
<dbReference type="PANTHER" id="PTHR45617:SF173">
    <property type="entry name" value="RE54577P"/>
    <property type="match status" value="1"/>
</dbReference>
<keyword evidence="1" id="KW-0433">Leucine-rich repeat</keyword>
<evidence type="ECO:0000313" key="4">
    <source>
        <dbReference type="EMBL" id="CCG21124.1"/>
    </source>
</evidence>
<dbReference type="GeneID" id="14537872"/>
<dbReference type="AlphaFoldDB" id="H8WWY4"/>
<proteinExistence type="predicted"/>
<feature type="region of interest" description="Disordered" evidence="3">
    <location>
        <begin position="783"/>
        <end position="825"/>
    </location>
</feature>
<reference evidence="4 5" key="1">
    <citation type="journal article" date="2012" name="PLoS ONE">
        <title>Sequence and analysis of the genome of the pathogenic yeast Candida orthopsilosis.</title>
        <authorList>
            <person name="Riccombeni A."/>
            <person name="Vidanes G."/>
            <person name="Proux-Wera E."/>
            <person name="Wolfe K.H."/>
            <person name="Butler G."/>
        </authorList>
    </citation>
    <scope>NUCLEOTIDE SEQUENCE [LARGE SCALE GENOMIC DNA]</scope>
    <source>
        <strain evidence="4 5">Co 90-125</strain>
    </source>
</reference>
<dbReference type="PROSITE" id="PS51450">
    <property type="entry name" value="LRR"/>
    <property type="match status" value="2"/>
</dbReference>
<evidence type="ECO:0000256" key="3">
    <source>
        <dbReference type="SAM" id="MobiDB-lite"/>
    </source>
</evidence>
<dbReference type="KEGG" id="cot:CORT_0A07390"/>
<dbReference type="InterPro" id="IPR003591">
    <property type="entry name" value="Leu-rich_rpt_typical-subtyp"/>
</dbReference>
<sequence length="840" mass="92258">MSRPQIFSFLKDQHDAIVQTKTIKLNSLSPPVKPHVLVDFIDEYLQSFEPPLILERLSLQNDQISEIPSNLAKISKHLKYLDLYHNNISHISNKIFQSGLRSIEILDLSSNQLSYLPDSISHLHNLKVLSVKNNNIRFLTPSLGELQYLNLIEVSNNPLSIPSFDLIRTFQAQAAELDWVGQLKSYLLANRAAINAKIEELRDPTPTYHEFQTMDPKHNQEPQLTPPGVQRSHSVSDIPKPRSSKASKRMGFIIKKLEENGSEENLEETRQPITSTTIPRPIIHEGAPHSASAAETKFVISSPPPPQSANTSSTAPSSASSSPSNEYGSLAPKSNLGSHLKPPTRSRSNTMKEIDRILEKNDNVDTEHKSNAYFKRLSTLQEQPVDESEVMESPTSNQRAPRQTSDPSLRVPPSVPLGVPRSNTPATAPASDDGSPIRPYPSKKQINANIIKVSRKVLFSFSELHSSIRRFTGFCTDKKVTMKMVSLLYTTKSNIDSLVENLEIMEENGNNAEQIAQILQTCISSFRSIMDLLQENLTKFVSNIDVCFIRMLYLSVFGSFNELKNAYILLTAKPKVAEFKSKLTINTNVGSSFDEVDEKLYGTVESAIANAQTIFTELNKDVHRGASANAASVSSSVATKIKDLGTVCGSSLEITKRLNTKLITIRNNPSHGTKKLFAEDTNQFLKSIVSILAAVKSIVVDIPILEDVRAPMSSLTKTAKEVTYMLEISSYKTLLSDSGSGPNQQVQSASASAQAPSMFTPVSARAPSLSSASTFTNGPVPVRNPIVAPPNSSTANLQEASSNSFVSGPLTAPPQSTGQMFAKNGMNPFDKLILSKNDET</sequence>
<protein>
    <submittedName>
        <fullName evidence="4">Sog2 protein</fullName>
    </submittedName>
</protein>
<dbReference type="InterPro" id="IPR001611">
    <property type="entry name" value="Leu-rich_rpt"/>
</dbReference>
<evidence type="ECO:0000256" key="2">
    <source>
        <dbReference type="ARBA" id="ARBA00022737"/>
    </source>
</evidence>
<feature type="compositionally biased region" description="Low complexity" evidence="3">
    <location>
        <begin position="271"/>
        <end position="281"/>
    </location>
</feature>
<gene>
    <name evidence="4" type="ORF">CORT_0A07390</name>
</gene>
<name>H8WWY4_CANO9</name>
<evidence type="ECO:0000313" key="5">
    <source>
        <dbReference type="Proteomes" id="UP000005018"/>
    </source>
</evidence>
<feature type="compositionally biased region" description="Low complexity" evidence="3">
    <location>
        <begin position="308"/>
        <end position="325"/>
    </location>
</feature>
<feature type="compositionally biased region" description="Polar residues" evidence="3">
    <location>
        <begin position="790"/>
        <end position="806"/>
    </location>
</feature>
<dbReference type="HOGENOM" id="CLU_011502_0_0_1"/>
<dbReference type="eggNOG" id="KOG0619">
    <property type="taxonomic scope" value="Eukaryota"/>
</dbReference>
<dbReference type="Pfam" id="PF13855">
    <property type="entry name" value="LRR_8"/>
    <property type="match status" value="1"/>
</dbReference>
<dbReference type="RefSeq" id="XP_003866563.1">
    <property type="nucleotide sequence ID" value="XM_003866515.1"/>
</dbReference>
<dbReference type="SMART" id="SM00369">
    <property type="entry name" value="LRR_TYP"/>
    <property type="match status" value="3"/>
</dbReference>
<dbReference type="PANTHER" id="PTHR45617">
    <property type="entry name" value="LEUCINE RICH REPEAT FAMILY PROTEIN"/>
    <property type="match status" value="1"/>
</dbReference>
<feature type="region of interest" description="Disordered" evidence="3">
    <location>
        <begin position="205"/>
        <end position="351"/>
    </location>
</feature>
<dbReference type="InterPro" id="IPR032675">
    <property type="entry name" value="LRR_dom_sf"/>
</dbReference>
<keyword evidence="2" id="KW-0677">Repeat</keyword>
<feature type="compositionally biased region" description="Polar residues" evidence="3">
    <location>
        <begin position="393"/>
        <end position="407"/>
    </location>
</feature>
<accession>H8WWY4</accession>
<feature type="region of interest" description="Disordered" evidence="3">
    <location>
        <begin position="380"/>
        <end position="441"/>
    </location>
</feature>
<dbReference type="Proteomes" id="UP000005018">
    <property type="component" value="Chromosome 1"/>
</dbReference>